<dbReference type="Proteomes" id="UP001596266">
    <property type="component" value="Unassembled WGS sequence"/>
</dbReference>
<dbReference type="PANTHER" id="PTHR30040">
    <property type="entry name" value="THIAMINE BIOSYNTHESIS LIPOPROTEIN APBE"/>
    <property type="match status" value="1"/>
</dbReference>
<protein>
    <recommendedName>
        <fullName evidence="3">FAD:protein FMN transferase</fullName>
        <ecNumber evidence="2">2.7.1.180</ecNumber>
    </recommendedName>
    <alternativeName>
        <fullName evidence="9">Flavin transferase</fullName>
    </alternativeName>
</protein>
<evidence type="ECO:0000256" key="7">
    <source>
        <dbReference type="ARBA" id="ARBA00022827"/>
    </source>
</evidence>
<dbReference type="InterPro" id="IPR024932">
    <property type="entry name" value="ApbE"/>
</dbReference>
<keyword evidence="4" id="KW-0285">Flavoprotein</keyword>
<dbReference type="SUPFAM" id="SSF143631">
    <property type="entry name" value="ApbE-like"/>
    <property type="match status" value="1"/>
</dbReference>
<keyword evidence="6" id="KW-0479">Metal-binding</keyword>
<accession>A0ABW1X489</accession>
<evidence type="ECO:0000256" key="5">
    <source>
        <dbReference type="ARBA" id="ARBA00022679"/>
    </source>
</evidence>
<evidence type="ECO:0000256" key="6">
    <source>
        <dbReference type="ARBA" id="ARBA00022723"/>
    </source>
</evidence>
<keyword evidence="13" id="KW-1185">Reference proteome</keyword>
<evidence type="ECO:0000256" key="2">
    <source>
        <dbReference type="ARBA" id="ARBA00011955"/>
    </source>
</evidence>
<evidence type="ECO:0000256" key="4">
    <source>
        <dbReference type="ARBA" id="ARBA00022630"/>
    </source>
</evidence>
<dbReference type="InterPro" id="IPR003374">
    <property type="entry name" value="ApbE-like_sf"/>
</dbReference>
<comment type="caution">
    <text evidence="12">The sequence shown here is derived from an EMBL/GenBank/DDBJ whole genome shotgun (WGS) entry which is preliminary data.</text>
</comment>
<gene>
    <name evidence="12" type="ORF">ACFP57_12900</name>
</gene>
<evidence type="ECO:0000256" key="3">
    <source>
        <dbReference type="ARBA" id="ARBA00016337"/>
    </source>
</evidence>
<evidence type="ECO:0000313" key="13">
    <source>
        <dbReference type="Proteomes" id="UP001596266"/>
    </source>
</evidence>
<evidence type="ECO:0000256" key="1">
    <source>
        <dbReference type="ARBA" id="ARBA00001946"/>
    </source>
</evidence>
<comment type="cofactor">
    <cofactor evidence="1">
        <name>Mg(2+)</name>
        <dbReference type="ChEBI" id="CHEBI:18420"/>
    </cofactor>
</comment>
<evidence type="ECO:0000256" key="10">
    <source>
        <dbReference type="ARBA" id="ARBA00048540"/>
    </source>
</evidence>
<dbReference type="EC" id="2.7.1.180" evidence="2"/>
<dbReference type="GO" id="GO:0016740">
    <property type="term" value="F:transferase activity"/>
    <property type="evidence" value="ECO:0007669"/>
    <property type="project" value="UniProtKB-KW"/>
</dbReference>
<evidence type="ECO:0000256" key="11">
    <source>
        <dbReference type="SAM" id="MobiDB-lite"/>
    </source>
</evidence>
<comment type="catalytic activity">
    <reaction evidence="10">
        <text>L-threonyl-[protein] + FAD = FMN-L-threonyl-[protein] + AMP + H(+)</text>
        <dbReference type="Rhea" id="RHEA:36847"/>
        <dbReference type="Rhea" id="RHEA-COMP:11060"/>
        <dbReference type="Rhea" id="RHEA-COMP:11061"/>
        <dbReference type="ChEBI" id="CHEBI:15378"/>
        <dbReference type="ChEBI" id="CHEBI:30013"/>
        <dbReference type="ChEBI" id="CHEBI:57692"/>
        <dbReference type="ChEBI" id="CHEBI:74257"/>
        <dbReference type="ChEBI" id="CHEBI:456215"/>
        <dbReference type="EC" id="2.7.1.180"/>
    </reaction>
</comment>
<dbReference type="PANTHER" id="PTHR30040:SF2">
    <property type="entry name" value="FAD:PROTEIN FMN TRANSFERASE"/>
    <property type="match status" value="1"/>
</dbReference>
<dbReference type="Gene3D" id="3.10.520.10">
    <property type="entry name" value="ApbE-like domains"/>
    <property type="match status" value="1"/>
</dbReference>
<evidence type="ECO:0000313" key="12">
    <source>
        <dbReference type="EMBL" id="MFC6397873.1"/>
    </source>
</evidence>
<dbReference type="RefSeq" id="WP_386769716.1">
    <property type="nucleotide sequence ID" value="NZ_JBHSUA010000024.1"/>
</dbReference>
<feature type="region of interest" description="Disordered" evidence="11">
    <location>
        <begin position="14"/>
        <end position="37"/>
    </location>
</feature>
<sequence length="96" mass="10011">MPEGGWQVFVHDLPTDPSQTITPTDGMAVATSSTQKRRWTASGRAAHHMLDPRTLTPAPVGWHSVTVAAPSAALANTLSCSLSTGGRSDAPVAPHQ</sequence>
<organism evidence="12 13">
    <name type="scientific">Luteococcus sanguinis</name>
    <dbReference type="NCBI Taxonomy" id="174038"/>
    <lineage>
        <taxon>Bacteria</taxon>
        <taxon>Bacillati</taxon>
        <taxon>Actinomycetota</taxon>
        <taxon>Actinomycetes</taxon>
        <taxon>Propionibacteriales</taxon>
        <taxon>Propionibacteriaceae</taxon>
        <taxon>Luteococcus</taxon>
    </lineage>
</organism>
<keyword evidence="8" id="KW-0460">Magnesium</keyword>
<evidence type="ECO:0000256" key="8">
    <source>
        <dbReference type="ARBA" id="ARBA00022842"/>
    </source>
</evidence>
<dbReference type="EMBL" id="JBHSUA010000024">
    <property type="protein sequence ID" value="MFC6397873.1"/>
    <property type="molecule type" value="Genomic_DNA"/>
</dbReference>
<keyword evidence="5 12" id="KW-0808">Transferase</keyword>
<keyword evidence="7" id="KW-0274">FAD</keyword>
<reference evidence="13" key="1">
    <citation type="journal article" date="2019" name="Int. J. Syst. Evol. Microbiol.">
        <title>The Global Catalogue of Microorganisms (GCM) 10K type strain sequencing project: providing services to taxonomists for standard genome sequencing and annotation.</title>
        <authorList>
            <consortium name="The Broad Institute Genomics Platform"/>
            <consortium name="The Broad Institute Genome Sequencing Center for Infectious Disease"/>
            <person name="Wu L."/>
            <person name="Ma J."/>
        </authorList>
    </citation>
    <scope>NUCLEOTIDE SEQUENCE [LARGE SCALE GENOMIC DNA]</scope>
    <source>
        <strain evidence="13">CGMCC 1.15277</strain>
    </source>
</reference>
<proteinExistence type="predicted"/>
<name>A0ABW1X489_9ACTN</name>
<evidence type="ECO:0000256" key="9">
    <source>
        <dbReference type="ARBA" id="ARBA00031306"/>
    </source>
</evidence>
<dbReference type="Pfam" id="PF02424">
    <property type="entry name" value="ApbE"/>
    <property type="match status" value="1"/>
</dbReference>